<evidence type="ECO:0000256" key="1">
    <source>
        <dbReference type="SAM" id="SignalP"/>
    </source>
</evidence>
<evidence type="ECO:0000313" key="2">
    <source>
        <dbReference type="EMBL" id="SBS81831.1"/>
    </source>
</evidence>
<gene>
    <name evidence="2" type="ORF">POVCU2_0012320</name>
</gene>
<feature type="signal peptide" evidence="1">
    <location>
        <begin position="1"/>
        <end position="22"/>
    </location>
</feature>
<name>A0A1A8VR90_PLAOA</name>
<proteinExistence type="predicted"/>
<evidence type="ECO:0000313" key="3">
    <source>
        <dbReference type="Proteomes" id="UP000078560"/>
    </source>
</evidence>
<reference evidence="3" key="1">
    <citation type="submission" date="2016-05" db="EMBL/GenBank/DDBJ databases">
        <authorList>
            <person name="Naeem Raeece"/>
        </authorList>
    </citation>
    <scope>NUCLEOTIDE SEQUENCE [LARGE SCALE GENOMIC DNA]</scope>
</reference>
<accession>A0A1A8VR90</accession>
<feature type="chain" id="PRO_5008380655" evidence="1">
    <location>
        <begin position="23"/>
        <end position="585"/>
    </location>
</feature>
<organism evidence="2 3">
    <name type="scientific">Plasmodium ovale curtisi</name>
    <dbReference type="NCBI Taxonomy" id="864141"/>
    <lineage>
        <taxon>Eukaryota</taxon>
        <taxon>Sar</taxon>
        <taxon>Alveolata</taxon>
        <taxon>Apicomplexa</taxon>
        <taxon>Aconoidasida</taxon>
        <taxon>Haemosporida</taxon>
        <taxon>Plasmodiidae</taxon>
        <taxon>Plasmodium</taxon>
        <taxon>Plasmodium (Plasmodium)</taxon>
    </lineage>
</organism>
<sequence>MKKRKLFFTIFFASVYDLLVNEENERWTRQCDKATCFFLNGVTCSQCPTNSSKFFLFLKNCSGKKGGKGNVFMREKKLFYTDNVQSNASKSKLFFVRRNEEGKSNHRTNKHYLGSISSKEKRNTSSFYERLKRVKDSFFFFFKREKNIFDKLKELYGKESIWFISGYAKNIFCPNSFYNIVGFEQIKEVDTRKWTQKNKINFDYLLQLKRRIEQGGEIKKENEEKKRKNIIVNVYKAKKYVIFYKGRDQYNSLRTYNPSNNSNDFILCTYVYFLFHIYDKEKKKLYVCANGPNGTNVSGVENGGGNTIYEVKEVEKDNFPNVLGKNVGNKNMLKNINIVSLLRKKDIFNSMVRDSSCDELLNVHNYTNKFNSYLKRFFNMCSNTEISLKSTVNTKELQKDITFIFGKTNFLLKKKTLLDFIKSFFLKNDHDKHLYELMFKNNKGYKFYIQNDFVHNSSYALTCTKIAKNKIEKLFKLITNTYNKKDSTYIDPFFTYCKILFQNFKKEYESKKRKQYSDGDINNERSILIHIGSDNYAMDEDVSLFKNANEALLRLQSLAANLALAVFPHVDITGRNLFNPIFFLN</sequence>
<dbReference type="AlphaFoldDB" id="A0A1A8VR90"/>
<dbReference type="EMBL" id="FLQU01000187">
    <property type="protein sequence ID" value="SBS81831.1"/>
    <property type="molecule type" value="Genomic_DNA"/>
</dbReference>
<keyword evidence="1" id="KW-0732">Signal</keyword>
<dbReference type="Proteomes" id="UP000078560">
    <property type="component" value="Unassembled WGS sequence"/>
</dbReference>
<protein>
    <submittedName>
        <fullName evidence="2">Uncharacterized protein</fullName>
    </submittedName>
</protein>